<name>A0ABW7NWH9_9PSED</name>
<keyword evidence="1" id="KW-0732">Signal</keyword>
<accession>A0ABW7NWH9</accession>
<feature type="non-terminal residue" evidence="2">
    <location>
        <position position="80"/>
    </location>
</feature>
<sequence length="80" mass="8814">MRVVLLSALLVRVVLSCAQYLFDAYKTLQAVASDAERFLGMYRDPSTQAVSSMDREMGLQVIEGVIPDLRRTEGVDGTCS</sequence>
<dbReference type="Proteomes" id="UP001610657">
    <property type="component" value="Unassembled WGS sequence"/>
</dbReference>
<proteinExistence type="predicted"/>
<organism evidence="2 3">
    <name type="scientific">Pseudomonas syringae pv. tagetis</name>
    <dbReference type="NCBI Taxonomy" id="129140"/>
    <lineage>
        <taxon>Bacteria</taxon>
        <taxon>Pseudomonadati</taxon>
        <taxon>Pseudomonadota</taxon>
        <taxon>Gammaproteobacteria</taxon>
        <taxon>Pseudomonadales</taxon>
        <taxon>Pseudomonadaceae</taxon>
        <taxon>Pseudomonas</taxon>
    </lineage>
</organism>
<feature type="signal peptide" evidence="1">
    <location>
        <begin position="1"/>
        <end position="18"/>
    </location>
</feature>
<gene>
    <name evidence="2" type="ORF">RA271_29195</name>
</gene>
<keyword evidence="3" id="KW-1185">Reference proteome</keyword>
<dbReference type="EMBL" id="JAVCQK010000504">
    <property type="protein sequence ID" value="MFH7519199.1"/>
    <property type="molecule type" value="Genomic_DNA"/>
</dbReference>
<evidence type="ECO:0000313" key="3">
    <source>
        <dbReference type="Proteomes" id="UP001610657"/>
    </source>
</evidence>
<dbReference type="RefSeq" id="WP_395577918.1">
    <property type="nucleotide sequence ID" value="NZ_JAVCQK010000504.1"/>
</dbReference>
<protein>
    <submittedName>
        <fullName evidence="2">Uncharacterized protein</fullName>
    </submittedName>
</protein>
<evidence type="ECO:0000256" key="1">
    <source>
        <dbReference type="SAM" id="SignalP"/>
    </source>
</evidence>
<reference evidence="2 3" key="1">
    <citation type="submission" date="2023-08" db="EMBL/GenBank/DDBJ databases">
        <title>Genomic and mutational analysis of Pseudomonas syringae pv. tagetis EB037 pathogenicity on sunflower.</title>
        <authorList>
            <person name="Maul J.E."/>
        </authorList>
    </citation>
    <scope>NUCLEOTIDE SEQUENCE [LARGE SCALE GENOMIC DNA]</scope>
    <source>
        <strain evidence="2 3">EB037_T1</strain>
    </source>
</reference>
<feature type="chain" id="PRO_5046363009" evidence="1">
    <location>
        <begin position="19"/>
        <end position="80"/>
    </location>
</feature>
<evidence type="ECO:0000313" key="2">
    <source>
        <dbReference type="EMBL" id="MFH7519199.1"/>
    </source>
</evidence>
<comment type="caution">
    <text evidence="2">The sequence shown here is derived from an EMBL/GenBank/DDBJ whole genome shotgun (WGS) entry which is preliminary data.</text>
</comment>